<protein>
    <recommendedName>
        <fullName evidence="6">Cingulin</fullName>
    </recommendedName>
</protein>
<evidence type="ECO:0000313" key="4">
    <source>
        <dbReference type="Proteomes" id="UP000033375"/>
    </source>
</evidence>
<evidence type="ECO:0000256" key="1">
    <source>
        <dbReference type="SAM" id="MobiDB-lite"/>
    </source>
</evidence>
<dbReference type="Proteomes" id="UP000033658">
    <property type="component" value="Unassembled WGS sequence"/>
</dbReference>
<proteinExistence type="predicted"/>
<dbReference type="EMBL" id="JYGN01000001">
    <property type="protein sequence ID" value="KJQ66382.1"/>
    <property type="molecule type" value="Genomic_DNA"/>
</dbReference>
<name>A0AAW3H8F7_STRGN</name>
<dbReference type="RefSeq" id="WP_045504294.1">
    <property type="nucleotide sequence ID" value="NZ_JAKUXR010000004.1"/>
</dbReference>
<organism evidence="2 5">
    <name type="scientific">Streptococcus gordonii</name>
    <dbReference type="NCBI Taxonomy" id="1302"/>
    <lineage>
        <taxon>Bacteria</taxon>
        <taxon>Bacillati</taxon>
        <taxon>Bacillota</taxon>
        <taxon>Bacilli</taxon>
        <taxon>Lactobacillales</taxon>
        <taxon>Streptococcaceae</taxon>
        <taxon>Streptococcus</taxon>
    </lineage>
</organism>
<evidence type="ECO:0000313" key="3">
    <source>
        <dbReference type="EMBL" id="KJQ66382.1"/>
    </source>
</evidence>
<feature type="compositionally biased region" description="Basic and acidic residues" evidence="1">
    <location>
        <begin position="101"/>
        <end position="119"/>
    </location>
</feature>
<dbReference type="EMBL" id="JYGL01000001">
    <property type="protein sequence ID" value="KJQ59332.1"/>
    <property type="molecule type" value="Genomic_DNA"/>
</dbReference>
<evidence type="ECO:0000313" key="2">
    <source>
        <dbReference type="EMBL" id="KJQ59332.1"/>
    </source>
</evidence>
<feature type="region of interest" description="Disordered" evidence="1">
    <location>
        <begin position="98"/>
        <end position="119"/>
    </location>
</feature>
<sequence>MKADKSEKERQELHEKILQVEQKEDEFMLLKRQYENSLGNFATDFQYLTTQMETLLYEHPQNATTLSRDLADTQSLNQQVKNYVDVQMDELGKLSHQTRNAMEEEREKLIKERNSLPWE</sequence>
<evidence type="ECO:0000313" key="5">
    <source>
        <dbReference type="Proteomes" id="UP000033658"/>
    </source>
</evidence>
<accession>A0AAW3H8F7</accession>
<evidence type="ECO:0008006" key="6">
    <source>
        <dbReference type="Google" id="ProtNLM"/>
    </source>
</evidence>
<dbReference type="Proteomes" id="UP000033375">
    <property type="component" value="Unassembled WGS sequence"/>
</dbReference>
<dbReference type="AlphaFoldDB" id="A0AAW3H8F7"/>
<gene>
    <name evidence="2" type="ORF">TZ86_01185</name>
    <name evidence="3" type="ORF">TZ88_00085</name>
</gene>
<reference evidence="4 5" key="1">
    <citation type="submission" date="2015-02" db="EMBL/GenBank/DDBJ databases">
        <title>Evolution of amylase-binding proteins of oral streptococcal species.</title>
        <authorList>
            <person name="Haase E.M."/>
        </authorList>
    </citation>
    <scope>NUCLEOTIDE SEQUENCE [LARGE SCALE GENOMIC DNA]</scope>
    <source>
        <strain evidence="2 5">G9B</strain>
        <strain evidence="3">NCTC 10712</strain>
        <strain evidence="4">UB10712</strain>
    </source>
</reference>
<comment type="caution">
    <text evidence="2">The sequence shown here is derived from an EMBL/GenBank/DDBJ whole genome shotgun (WGS) entry which is preliminary data.</text>
</comment>